<reference evidence="1 2" key="1">
    <citation type="submission" date="2013-05" db="EMBL/GenBank/DDBJ databases">
        <title>Drechslerella stenobrocha genome reveals carnivorous origination and mechanical trapping mechanism of predatory fungi.</title>
        <authorList>
            <person name="Liu X."/>
            <person name="Zhang W."/>
            <person name="Liu K."/>
        </authorList>
    </citation>
    <scope>NUCLEOTIDE SEQUENCE [LARGE SCALE GENOMIC DNA]</scope>
    <source>
        <strain evidence="1 2">248</strain>
    </source>
</reference>
<sequence length="179" mass="19631">MHRKSIFSVQCVQIDAAYLLTPPSQDPGLIQQDSARHGHHGTAVLSKITGRRVGTAPDAHLVLVQCVNEFDYVTTAHWFGGLLATFDDIVQHKYKSVVINLSWLFDVDKTFDSRAPDLANPCADSRLQAGCVKTMEVIASMARDILREFEELKSVIVVIAGGNSAPDQMINGSGRPKTR</sequence>
<dbReference type="EMBL" id="KI966443">
    <property type="protein sequence ID" value="EWC44301.1"/>
    <property type="molecule type" value="Genomic_DNA"/>
</dbReference>
<keyword evidence="2" id="KW-1185">Reference proteome</keyword>
<gene>
    <name evidence="1" type="ORF">DRE_01127</name>
</gene>
<evidence type="ECO:0000313" key="1">
    <source>
        <dbReference type="EMBL" id="EWC44301.1"/>
    </source>
</evidence>
<accession>W7HJZ0</accession>
<dbReference type="AlphaFoldDB" id="W7HJZ0"/>
<organism evidence="1 2">
    <name type="scientific">Drechslerella stenobrocha 248</name>
    <dbReference type="NCBI Taxonomy" id="1043628"/>
    <lineage>
        <taxon>Eukaryota</taxon>
        <taxon>Fungi</taxon>
        <taxon>Dikarya</taxon>
        <taxon>Ascomycota</taxon>
        <taxon>Pezizomycotina</taxon>
        <taxon>Orbiliomycetes</taxon>
        <taxon>Orbiliales</taxon>
        <taxon>Orbiliaceae</taxon>
        <taxon>Drechslerella</taxon>
    </lineage>
</organism>
<dbReference type="InterPro" id="IPR036852">
    <property type="entry name" value="Peptidase_S8/S53_dom_sf"/>
</dbReference>
<dbReference type="Gene3D" id="3.40.50.200">
    <property type="entry name" value="Peptidase S8/S53 domain"/>
    <property type="match status" value="1"/>
</dbReference>
<dbReference type="GO" id="GO:0004252">
    <property type="term" value="F:serine-type endopeptidase activity"/>
    <property type="evidence" value="ECO:0007669"/>
    <property type="project" value="InterPro"/>
</dbReference>
<dbReference type="Proteomes" id="UP000024837">
    <property type="component" value="Unassembled WGS sequence"/>
</dbReference>
<proteinExistence type="predicted"/>
<dbReference type="HOGENOM" id="CLU_1503409_0_0_1"/>
<dbReference type="GO" id="GO:0006508">
    <property type="term" value="P:proteolysis"/>
    <property type="evidence" value="ECO:0007669"/>
    <property type="project" value="InterPro"/>
</dbReference>
<evidence type="ECO:0008006" key="3">
    <source>
        <dbReference type="Google" id="ProtNLM"/>
    </source>
</evidence>
<evidence type="ECO:0000313" key="2">
    <source>
        <dbReference type="Proteomes" id="UP000024837"/>
    </source>
</evidence>
<dbReference type="OrthoDB" id="5326386at2759"/>
<protein>
    <recommendedName>
        <fullName evidence="3">Peptidase S8/S53 domain-containing protein</fullName>
    </recommendedName>
</protein>
<dbReference type="SUPFAM" id="SSF52743">
    <property type="entry name" value="Subtilisin-like"/>
    <property type="match status" value="1"/>
</dbReference>
<name>W7HJZ0_9PEZI</name>